<organism evidence="8 9">
    <name type="scientific">Brachybacterium alimentarium</name>
    <dbReference type="NCBI Taxonomy" id="47845"/>
    <lineage>
        <taxon>Bacteria</taxon>
        <taxon>Bacillati</taxon>
        <taxon>Actinomycetota</taxon>
        <taxon>Actinomycetes</taxon>
        <taxon>Micrococcales</taxon>
        <taxon>Dermabacteraceae</taxon>
        <taxon>Brachybacterium</taxon>
    </lineage>
</organism>
<dbReference type="HAMAP" id="MF_02092">
    <property type="entry name" value="DLDH_Dld"/>
    <property type="match status" value="1"/>
</dbReference>
<keyword evidence="5" id="KW-1003">Cell membrane</keyword>
<dbReference type="Gene3D" id="3.30.465.10">
    <property type="match status" value="1"/>
</dbReference>
<comment type="catalytic activity">
    <reaction evidence="5">
        <text>(R)-lactate + a quinone = a quinol + pyruvate</text>
        <dbReference type="Rhea" id="RHEA:51468"/>
        <dbReference type="ChEBI" id="CHEBI:15361"/>
        <dbReference type="ChEBI" id="CHEBI:16004"/>
        <dbReference type="ChEBI" id="CHEBI:24646"/>
        <dbReference type="ChEBI" id="CHEBI:132124"/>
        <dbReference type="EC" id="1.1.5.12"/>
    </reaction>
</comment>
<evidence type="ECO:0000259" key="7">
    <source>
        <dbReference type="PROSITE" id="PS51387"/>
    </source>
</evidence>
<dbReference type="SUPFAM" id="SSF55103">
    <property type="entry name" value="FAD-linked oxidases, C-terminal domain"/>
    <property type="match status" value="1"/>
</dbReference>
<dbReference type="GO" id="GO:0031234">
    <property type="term" value="C:extrinsic component of cytoplasmic side of plasma membrane"/>
    <property type="evidence" value="ECO:0007669"/>
    <property type="project" value="UniProtKB-UniRule"/>
</dbReference>
<comment type="similarity">
    <text evidence="5">Belongs to the quinone-dependent D-lactate dehydrogenase family.</text>
</comment>
<reference evidence="8 9" key="1">
    <citation type="journal article" date="2017" name="Elife">
        <title>Extensive horizontal gene transfer in cheese-associated bacteria.</title>
        <authorList>
            <person name="Bonham K.S."/>
            <person name="Wolfe B.E."/>
            <person name="Dutton R.J."/>
        </authorList>
    </citation>
    <scope>NUCLEOTIDE SEQUENCE [LARGE SCALE GENOMIC DNA]</scope>
    <source>
        <strain evidence="8 9">341_9</strain>
    </source>
</reference>
<accession>A0A2A3YN24</accession>
<dbReference type="InterPro" id="IPR016167">
    <property type="entry name" value="FAD-bd_PCMH_sub1"/>
</dbReference>
<dbReference type="PROSITE" id="PS51387">
    <property type="entry name" value="FAD_PCMH"/>
    <property type="match status" value="1"/>
</dbReference>
<dbReference type="InterPro" id="IPR016172">
    <property type="entry name" value="D-lactate_DH_C-sub1"/>
</dbReference>
<keyword evidence="5" id="KW-0472">Membrane</keyword>
<feature type="binding site" evidence="5 6">
    <location>
        <begin position="76"/>
        <end position="80"/>
    </location>
    <ligand>
        <name>FAD</name>
        <dbReference type="ChEBI" id="CHEBI:57692"/>
    </ligand>
</feature>
<dbReference type="Pfam" id="PF01565">
    <property type="entry name" value="FAD_binding_4"/>
    <property type="match status" value="1"/>
</dbReference>
<evidence type="ECO:0000313" key="8">
    <source>
        <dbReference type="EMBL" id="PCC40681.1"/>
    </source>
</evidence>
<dbReference type="InterPro" id="IPR006094">
    <property type="entry name" value="Oxid_FAD_bind_N"/>
</dbReference>
<keyword evidence="3 5" id="KW-0274">FAD</keyword>
<feature type="binding site" evidence="6">
    <location>
        <position position="256"/>
    </location>
    <ligand>
        <name>FAD</name>
        <dbReference type="ChEBI" id="CHEBI:57692"/>
    </ligand>
</feature>
<dbReference type="GO" id="GO:0022904">
    <property type="term" value="P:respiratory electron transport chain"/>
    <property type="evidence" value="ECO:0007669"/>
    <property type="project" value="InterPro"/>
</dbReference>
<evidence type="ECO:0000256" key="6">
    <source>
        <dbReference type="PIRSR" id="PIRSR000101-1"/>
    </source>
</evidence>
<feature type="binding site" evidence="5 6">
    <location>
        <begin position="84"/>
        <end position="85"/>
    </location>
    <ligand>
        <name>FAD</name>
        <dbReference type="ChEBI" id="CHEBI:57692"/>
    </ligand>
</feature>
<evidence type="ECO:0000313" key="9">
    <source>
        <dbReference type="Proteomes" id="UP000218598"/>
    </source>
</evidence>
<comment type="function">
    <text evidence="5">Catalyzes the oxidation of D-lactate to pyruvate.</text>
</comment>
<comment type="cofactor">
    <cofactor evidence="1 5 6">
        <name>FAD</name>
        <dbReference type="ChEBI" id="CHEBI:57692"/>
    </cofactor>
</comment>
<sequence>MRAPQNPRSSGAVEAFTEIMGRKHVLTSARATAPYATGDRFGTGEVLAVLRPGSLVDMWRALQVCVDHDVIVITQAANTGLTGGSGPGDQDYDRDIVIISTLRIDQIHLLHDAREAVCLAGATLFSLEDALALHGREPHSVIGSTSIGASVVGGIANNSGGTQIRKGPAYTEQAIFARVDEHGQIQLVNHLGIDLGTDPTHILDRLQRGQWDAADVTPPPPDSTGTAYADHVRQIADSPARFNADPTFLHEASGCAGKLMVFAVRTRTFPLEDDKATFYIGTDRPGDLEALRRTFLAADGPLPISGEYMSSHAFDLAVEYGKDTYVSLKHAGSSTLVRMFALKSWANGVFAKLPGMGPSVADAISQKLFSLVPEKIPPRLVEHRDRYAHHLMLVVSGSERETTAQLLEEFFAAPEHEGAFFECDAEEAESATLIRFGVASAASRYFVMHRAEASAMVTFDVALRRDDEDWLEVLPPQIADQLLESVYFGHFFCHVLHQDHVAKKGVDPVALKKEMTALLKSRGAAVPAEHNYGRLYPAPEPMVDHFRQLDPLNMFNAGVGETSAQKRWG</sequence>
<dbReference type="InterPro" id="IPR016173">
    <property type="entry name" value="D-lactate_DH_C-sub2"/>
</dbReference>
<evidence type="ECO:0000256" key="5">
    <source>
        <dbReference type="HAMAP-Rule" id="MF_02092"/>
    </source>
</evidence>
<dbReference type="EMBL" id="NRGR01000005">
    <property type="protein sequence ID" value="PCC40681.1"/>
    <property type="molecule type" value="Genomic_DNA"/>
</dbReference>
<evidence type="ECO:0000256" key="1">
    <source>
        <dbReference type="ARBA" id="ARBA00001974"/>
    </source>
</evidence>
<dbReference type="InterPro" id="IPR016164">
    <property type="entry name" value="FAD-linked_Oxase-like_C"/>
</dbReference>
<dbReference type="PANTHER" id="PTHR43716:SF1">
    <property type="entry name" value="D-2-HYDROXYGLUTARATE DEHYDROGENASE, MITOCHONDRIAL"/>
    <property type="match status" value="1"/>
</dbReference>
<feature type="domain" description="FAD-binding PCMH-type" evidence="7">
    <location>
        <begin position="42"/>
        <end position="271"/>
    </location>
</feature>
<keyword evidence="5" id="KW-0874">Quinone</keyword>
<comment type="subcellular location">
    <subcellularLocation>
        <location evidence="5">Cell membrane</location>
        <topology evidence="5">Peripheral membrane protein</topology>
        <orientation evidence="5">Cytoplasmic side</orientation>
    </subcellularLocation>
</comment>
<dbReference type="PIRSF" id="PIRSF000101">
    <property type="entry name" value="D-lactate_dh"/>
    <property type="match status" value="1"/>
</dbReference>
<feature type="binding site" evidence="5 6">
    <location>
        <position position="261"/>
    </location>
    <ligand>
        <name>FAD</name>
        <dbReference type="ChEBI" id="CHEBI:57692"/>
    </ligand>
</feature>
<dbReference type="GO" id="GO:0004458">
    <property type="term" value="F:D-lactate dehydrogenase (cytochrome) activity"/>
    <property type="evidence" value="ECO:0007669"/>
    <property type="project" value="UniProtKB-UniRule"/>
</dbReference>
<dbReference type="PANTHER" id="PTHR43716">
    <property type="entry name" value="D-2-HYDROXYGLUTARATE DEHYDROGENASE, MITOCHONDRIAL"/>
    <property type="match status" value="1"/>
</dbReference>
<dbReference type="GO" id="GO:0102029">
    <property type="term" value="F:D-lactate dehydrogenase (quinone) activity"/>
    <property type="evidence" value="ECO:0007669"/>
    <property type="project" value="UniProtKB-EC"/>
</dbReference>
<dbReference type="InterPro" id="IPR051264">
    <property type="entry name" value="FAD-oxidored/transferase_4"/>
</dbReference>
<dbReference type="NCBIfam" id="NF008387">
    <property type="entry name" value="PRK11183.1"/>
    <property type="match status" value="1"/>
</dbReference>
<dbReference type="GO" id="GO:0048038">
    <property type="term" value="F:quinone binding"/>
    <property type="evidence" value="ECO:0007669"/>
    <property type="project" value="UniProtKB-KW"/>
</dbReference>
<dbReference type="EC" id="1.1.5.12" evidence="5"/>
<dbReference type="GO" id="GO:0006089">
    <property type="term" value="P:lactate metabolic process"/>
    <property type="evidence" value="ECO:0007669"/>
    <property type="project" value="UniProtKB-UniRule"/>
</dbReference>
<dbReference type="GO" id="GO:0055085">
    <property type="term" value="P:transmembrane transport"/>
    <property type="evidence" value="ECO:0007669"/>
    <property type="project" value="InterPro"/>
</dbReference>
<comment type="caution">
    <text evidence="8">The sequence shown here is derived from an EMBL/GenBank/DDBJ whole genome shotgun (WGS) entry which is preliminary data.</text>
</comment>
<dbReference type="GO" id="GO:0071949">
    <property type="term" value="F:FAD binding"/>
    <property type="evidence" value="ECO:0007669"/>
    <property type="project" value="InterPro"/>
</dbReference>
<evidence type="ECO:0000256" key="2">
    <source>
        <dbReference type="ARBA" id="ARBA00022630"/>
    </source>
</evidence>
<dbReference type="Pfam" id="PF09330">
    <property type="entry name" value="Lact-deh-memb"/>
    <property type="match status" value="1"/>
</dbReference>
<dbReference type="Gene3D" id="3.30.70.610">
    <property type="entry name" value="D-lactate dehydrogenase, cap domain, subdomain 1"/>
    <property type="match status" value="2"/>
</dbReference>
<feature type="binding site" evidence="5 6">
    <location>
        <position position="160"/>
    </location>
    <ligand>
        <name>FAD</name>
        <dbReference type="ChEBI" id="CHEBI:57692"/>
    </ligand>
</feature>
<proteinExistence type="inferred from homology"/>
<protein>
    <recommendedName>
        <fullName evidence="5">Quinone-dependent D-lactate dehydrogenase</fullName>
        <ecNumber evidence="5">1.1.5.12</ecNumber>
    </recommendedName>
    <alternativeName>
        <fullName evidence="5">D-lactate dehydrogenase</fullName>
        <shortName evidence="5">D-LDH</shortName>
    </alternativeName>
</protein>
<dbReference type="InterPro" id="IPR015409">
    <property type="entry name" value="Lactate_DH_C"/>
</dbReference>
<dbReference type="InterPro" id="IPR036318">
    <property type="entry name" value="FAD-bd_PCMH-like_sf"/>
</dbReference>
<name>A0A2A3YN24_9MICO</name>
<evidence type="ECO:0000256" key="4">
    <source>
        <dbReference type="ARBA" id="ARBA00023002"/>
    </source>
</evidence>
<dbReference type="InterPro" id="IPR016166">
    <property type="entry name" value="FAD-bd_PCMH"/>
</dbReference>
<dbReference type="Gene3D" id="3.30.43.10">
    <property type="entry name" value="Uridine Diphospho-n-acetylenolpyruvylglucosamine Reductase, domain 2"/>
    <property type="match status" value="1"/>
</dbReference>
<gene>
    <name evidence="5" type="primary">dld</name>
    <name evidence="8" type="ORF">CIK66_02625</name>
</gene>
<feature type="binding site" evidence="5 6">
    <location>
        <position position="143"/>
    </location>
    <ligand>
        <name>FAD</name>
        <dbReference type="ChEBI" id="CHEBI:57692"/>
    </ligand>
</feature>
<dbReference type="Gene3D" id="3.30.1370.20">
    <property type="entry name" value="D-lactate dehydrogenase, cap domain, subdomain 2"/>
    <property type="match status" value="1"/>
</dbReference>
<keyword evidence="2 5" id="KW-0285">Flavoprotein</keyword>
<dbReference type="SUPFAM" id="SSF56176">
    <property type="entry name" value="FAD-binding/transporter-associated domain-like"/>
    <property type="match status" value="1"/>
</dbReference>
<keyword evidence="9" id="KW-1185">Reference proteome</keyword>
<dbReference type="RefSeq" id="WP_096196437.1">
    <property type="nucleotide sequence ID" value="NZ_NRGR01000005.1"/>
</dbReference>
<feature type="binding site" evidence="5 6">
    <location>
        <position position="150"/>
    </location>
    <ligand>
        <name>FAD</name>
        <dbReference type="ChEBI" id="CHEBI:57692"/>
    </ligand>
</feature>
<keyword evidence="4 5" id="KW-0560">Oxidoreductase</keyword>
<dbReference type="AlphaFoldDB" id="A0A2A3YN24"/>
<evidence type="ECO:0000256" key="3">
    <source>
        <dbReference type="ARBA" id="ARBA00022827"/>
    </source>
</evidence>
<dbReference type="InterPro" id="IPR012256">
    <property type="entry name" value="D_lactate_DH"/>
</dbReference>
<dbReference type="Proteomes" id="UP000218598">
    <property type="component" value="Unassembled WGS sequence"/>
</dbReference>
<dbReference type="OrthoDB" id="9772552at2"/>
<dbReference type="InterPro" id="IPR016169">
    <property type="entry name" value="FAD-bd_PCMH_sub2"/>
</dbReference>